<evidence type="ECO:0000256" key="1">
    <source>
        <dbReference type="ARBA" id="ARBA00001933"/>
    </source>
</evidence>
<proteinExistence type="predicted"/>
<sequence length="334" mass="36294">MRFYQEEHGGDLRAKYDFSVNVSPLGISGRVRSAMVSVLSLADRYPDPCAVQLRAALSAKEGVPAENILAGNGAAELIYAYAAYGGSAVVVAPTFSEYAAAFRAFGKGVRFARGYGLEGINLCTADTVFVCIPNNPDGFFPAREELFSLAERCRAAGASLFADACFYDFVQNPSFTLAELVQSGAFVLQAFTKSYALAGVRLGYLMGEKGALSRISRYVQPWSVSCFAQAAGIAAAGDKQYLSDLRALVSREREFLSEGLTALGFAPRPSRANFLLFEGEEGLSARLRERGIAVRVCDDFEGLVPQKGKKYYRVGVRTREENQILLQALREVLQ</sequence>
<evidence type="ECO:0000259" key="3">
    <source>
        <dbReference type="Pfam" id="PF00155"/>
    </source>
</evidence>
<dbReference type="Proteomes" id="UP000824204">
    <property type="component" value="Unassembled WGS sequence"/>
</dbReference>
<keyword evidence="2" id="KW-0663">Pyridoxal phosphate</keyword>
<evidence type="ECO:0000313" key="5">
    <source>
        <dbReference type="Proteomes" id="UP000824204"/>
    </source>
</evidence>
<gene>
    <name evidence="4" type="ORF">H9741_03495</name>
</gene>
<dbReference type="PANTHER" id="PTHR42885">
    <property type="entry name" value="HISTIDINOL-PHOSPHATE AMINOTRANSFERASE-RELATED"/>
    <property type="match status" value="1"/>
</dbReference>
<dbReference type="GO" id="GO:0008483">
    <property type="term" value="F:transaminase activity"/>
    <property type="evidence" value="ECO:0007669"/>
    <property type="project" value="UniProtKB-KW"/>
</dbReference>
<accession>A0A9D2AFE5</accession>
<dbReference type="Gene3D" id="3.90.1150.10">
    <property type="entry name" value="Aspartate Aminotransferase, domain 1"/>
    <property type="match status" value="1"/>
</dbReference>
<evidence type="ECO:0000256" key="2">
    <source>
        <dbReference type="ARBA" id="ARBA00022898"/>
    </source>
</evidence>
<dbReference type="Gene3D" id="3.40.640.10">
    <property type="entry name" value="Type I PLP-dependent aspartate aminotransferase-like (Major domain)"/>
    <property type="match status" value="1"/>
</dbReference>
<name>A0A9D2AFE5_9FIRM</name>
<dbReference type="InterPro" id="IPR004839">
    <property type="entry name" value="Aminotransferase_I/II_large"/>
</dbReference>
<dbReference type="GO" id="GO:0030170">
    <property type="term" value="F:pyridoxal phosphate binding"/>
    <property type="evidence" value="ECO:0007669"/>
    <property type="project" value="InterPro"/>
</dbReference>
<reference evidence="4" key="2">
    <citation type="submission" date="2021-04" db="EMBL/GenBank/DDBJ databases">
        <authorList>
            <person name="Gilroy R."/>
        </authorList>
    </citation>
    <scope>NUCLEOTIDE SEQUENCE</scope>
    <source>
        <strain evidence="4">811</strain>
    </source>
</reference>
<dbReference type="AlphaFoldDB" id="A0A9D2AFE5"/>
<keyword evidence="4" id="KW-0032">Aminotransferase</keyword>
<evidence type="ECO:0000313" key="4">
    <source>
        <dbReference type="EMBL" id="HIX07511.1"/>
    </source>
</evidence>
<dbReference type="InterPro" id="IPR015422">
    <property type="entry name" value="PyrdxlP-dep_Trfase_small"/>
</dbReference>
<comment type="caution">
    <text evidence="4">The sequence shown here is derived from an EMBL/GenBank/DDBJ whole genome shotgun (WGS) entry which is preliminary data.</text>
</comment>
<comment type="cofactor">
    <cofactor evidence="1">
        <name>pyridoxal 5'-phosphate</name>
        <dbReference type="ChEBI" id="CHEBI:597326"/>
    </cofactor>
</comment>
<keyword evidence="4" id="KW-0808">Transferase</keyword>
<dbReference type="PANTHER" id="PTHR42885:SF1">
    <property type="entry name" value="THREONINE-PHOSPHATE DECARBOXYLASE"/>
    <property type="match status" value="1"/>
</dbReference>
<dbReference type="InterPro" id="IPR015421">
    <property type="entry name" value="PyrdxlP-dep_Trfase_major"/>
</dbReference>
<feature type="domain" description="Aminotransferase class I/classII large" evidence="3">
    <location>
        <begin position="40"/>
        <end position="329"/>
    </location>
</feature>
<dbReference type="SUPFAM" id="SSF53383">
    <property type="entry name" value="PLP-dependent transferases"/>
    <property type="match status" value="1"/>
</dbReference>
<protein>
    <submittedName>
        <fullName evidence="4">Histidinol-phosphate aminotransferase family protein</fullName>
    </submittedName>
</protein>
<dbReference type="CDD" id="cd00609">
    <property type="entry name" value="AAT_like"/>
    <property type="match status" value="1"/>
</dbReference>
<organism evidence="4 5">
    <name type="scientific">Candidatus Borkfalkia faecipullorum</name>
    <dbReference type="NCBI Taxonomy" id="2838510"/>
    <lineage>
        <taxon>Bacteria</taxon>
        <taxon>Bacillati</taxon>
        <taxon>Bacillota</taxon>
        <taxon>Clostridia</taxon>
        <taxon>Christensenellales</taxon>
        <taxon>Christensenellaceae</taxon>
        <taxon>Candidatus Borkfalkia</taxon>
    </lineage>
</organism>
<dbReference type="Pfam" id="PF00155">
    <property type="entry name" value="Aminotran_1_2"/>
    <property type="match status" value="1"/>
</dbReference>
<dbReference type="InterPro" id="IPR015424">
    <property type="entry name" value="PyrdxlP-dep_Trfase"/>
</dbReference>
<reference evidence="4" key="1">
    <citation type="journal article" date="2021" name="PeerJ">
        <title>Extensive microbial diversity within the chicken gut microbiome revealed by metagenomics and culture.</title>
        <authorList>
            <person name="Gilroy R."/>
            <person name="Ravi A."/>
            <person name="Getino M."/>
            <person name="Pursley I."/>
            <person name="Horton D.L."/>
            <person name="Alikhan N.F."/>
            <person name="Baker D."/>
            <person name="Gharbi K."/>
            <person name="Hall N."/>
            <person name="Watson M."/>
            <person name="Adriaenssens E.M."/>
            <person name="Foster-Nyarko E."/>
            <person name="Jarju S."/>
            <person name="Secka A."/>
            <person name="Antonio M."/>
            <person name="Oren A."/>
            <person name="Chaudhuri R.R."/>
            <person name="La Ragione R."/>
            <person name="Hildebrand F."/>
            <person name="Pallen M.J."/>
        </authorList>
    </citation>
    <scope>NUCLEOTIDE SEQUENCE</scope>
    <source>
        <strain evidence="4">811</strain>
    </source>
</reference>
<dbReference type="EMBL" id="DXFX01000045">
    <property type="protein sequence ID" value="HIX07511.1"/>
    <property type="molecule type" value="Genomic_DNA"/>
</dbReference>